<protein>
    <submittedName>
        <fullName evidence="1">NS4</fullName>
    </submittedName>
</protein>
<organism evidence="1 2">
    <name type="scientific">Wallal virus</name>
    <dbReference type="NCBI Taxonomy" id="40061"/>
    <lineage>
        <taxon>Viruses</taxon>
        <taxon>Riboviria</taxon>
        <taxon>Orthornavirae</taxon>
        <taxon>Duplornaviricota</taxon>
        <taxon>Resentoviricetes</taxon>
        <taxon>Reovirales</taxon>
        <taxon>Sedoreoviridae</taxon>
        <taxon>Orbivirus</taxon>
        <taxon>Orbivirus betamitchellense</taxon>
    </lineage>
</organism>
<accession>A0A097I4E3</accession>
<proteinExistence type="predicted"/>
<name>A0A097I4E3_9REOV</name>
<evidence type="ECO:0000313" key="1">
    <source>
        <dbReference type="EMBL" id="AIT55711.1"/>
    </source>
</evidence>
<dbReference type="Proteomes" id="UP000144876">
    <property type="component" value="Genome"/>
</dbReference>
<sequence>MDQMPKMETVVFQNNQEMEVEQSQPQERITRKRKREGAMEEVMGLIKDYSKGRISWEMYLQSADAIFKEIVETEREHKRQKNGHTWC</sequence>
<dbReference type="EMBL" id="KJ495753">
    <property type="protein sequence ID" value="AIT55711.1"/>
    <property type="molecule type" value="Genomic_RNA"/>
</dbReference>
<evidence type="ECO:0000313" key="2">
    <source>
        <dbReference type="Proteomes" id="UP000144876"/>
    </source>
</evidence>
<reference evidence="1 2" key="1">
    <citation type="journal article" date="2014" name="PLoS ONE">
        <title>Full genome characterization of the culicoides-borne marsupial orbiviruses: wallal virus, mudjinbarry virus and warrego viruses.</title>
        <authorList>
            <person name="Belaganahalli M.N."/>
            <person name="Maan S."/>
            <person name="Maan N.S."/>
            <person name="Pritchard I."/>
            <person name="Kirkland P.D."/>
            <person name="Brownlie J."/>
            <person name="Attoui H."/>
            <person name="Mertens P.P."/>
        </authorList>
    </citation>
    <scope>NUCLEOTIDE SEQUENCE [LARGE SCALE GENOMIC DNA]</scope>
    <source>
        <strain evidence="1">AUS1978/09</strain>
    </source>
</reference>